<evidence type="ECO:0000313" key="1">
    <source>
        <dbReference type="EMBL" id="EHI75356.1"/>
    </source>
</evidence>
<protein>
    <submittedName>
        <fullName evidence="1">Uncharacterized protein</fullName>
    </submittedName>
</protein>
<name>G5JSX2_STRCG</name>
<sequence length="53" mass="6483">MSDSITIQLKNVMQNFENLSNRYLQAYQLIHSQFKIIKYLYRNQHPFCQSRQC</sequence>
<dbReference type="STRING" id="873449.STRCR_2243"/>
<proteinExistence type="predicted"/>
<dbReference type="AlphaFoldDB" id="G5JSX2"/>
<keyword evidence="2" id="KW-1185">Reference proteome</keyword>
<dbReference type="EMBL" id="AEUV02000002">
    <property type="protein sequence ID" value="EHI75356.1"/>
    <property type="molecule type" value="Genomic_DNA"/>
</dbReference>
<dbReference type="Proteomes" id="UP000004322">
    <property type="component" value="Unassembled WGS sequence"/>
</dbReference>
<dbReference type="RefSeq" id="WP_004229687.1">
    <property type="nucleotide sequence ID" value="NZ_AEUV02000002.1"/>
</dbReference>
<accession>G5JSX2</accession>
<comment type="caution">
    <text evidence="1">The sequence shown here is derived from an EMBL/GenBank/DDBJ whole genome shotgun (WGS) entry which is preliminary data.</text>
</comment>
<evidence type="ECO:0000313" key="2">
    <source>
        <dbReference type="Proteomes" id="UP000004322"/>
    </source>
</evidence>
<organism evidence="1 2">
    <name type="scientific">Streptococcus criceti HS-6</name>
    <dbReference type="NCBI Taxonomy" id="873449"/>
    <lineage>
        <taxon>Bacteria</taxon>
        <taxon>Bacillati</taxon>
        <taxon>Bacillota</taxon>
        <taxon>Bacilli</taxon>
        <taxon>Lactobacillales</taxon>
        <taxon>Streptococcaceae</taxon>
        <taxon>Streptococcus</taxon>
    </lineage>
</organism>
<reference evidence="1" key="1">
    <citation type="submission" date="2011-07" db="EMBL/GenBank/DDBJ databases">
        <authorList>
            <person name="Stanhope M.J."/>
            <person name="Durkin A.S."/>
            <person name="Hostetler J."/>
            <person name="Kim M."/>
            <person name="Radune D."/>
            <person name="Singh I."/>
            <person name="Town C.D."/>
        </authorList>
    </citation>
    <scope>NUCLEOTIDE SEQUENCE [LARGE SCALE GENOMIC DNA]</scope>
    <source>
        <strain evidence="1">HS-6</strain>
    </source>
</reference>
<gene>
    <name evidence="1" type="ORF">STRCR_2243</name>
</gene>